<dbReference type="Pfam" id="PF03203">
    <property type="entry name" value="MerC"/>
    <property type="match status" value="1"/>
</dbReference>
<dbReference type="OrthoDB" id="7471688at2"/>
<keyword evidence="1" id="KW-0812">Transmembrane</keyword>
<keyword evidence="1" id="KW-1133">Transmembrane helix</keyword>
<dbReference type="RefSeq" id="WP_044329847.1">
    <property type="nucleotide sequence ID" value="NZ_CP010836.1"/>
</dbReference>
<dbReference type="KEGG" id="sphi:TS85_00885"/>
<dbReference type="Proteomes" id="UP000032300">
    <property type="component" value="Chromosome"/>
</dbReference>
<organism evidence="2 3">
    <name type="scientific">Sphingomonas hengshuiensis</name>
    <dbReference type="NCBI Taxonomy" id="1609977"/>
    <lineage>
        <taxon>Bacteria</taxon>
        <taxon>Pseudomonadati</taxon>
        <taxon>Pseudomonadota</taxon>
        <taxon>Alphaproteobacteria</taxon>
        <taxon>Sphingomonadales</taxon>
        <taxon>Sphingomonadaceae</taxon>
        <taxon>Sphingomonas</taxon>
    </lineage>
</organism>
<dbReference type="GO" id="GO:0016020">
    <property type="term" value="C:membrane"/>
    <property type="evidence" value="ECO:0007669"/>
    <property type="project" value="InterPro"/>
</dbReference>
<keyword evidence="1" id="KW-0472">Membrane</keyword>
<name>A0A7U5BE83_9SPHN</name>
<dbReference type="AlphaFoldDB" id="A0A7U5BE83"/>
<feature type="transmembrane region" description="Helical" evidence="1">
    <location>
        <begin position="12"/>
        <end position="43"/>
    </location>
</feature>
<accession>A0A7U5BE83</accession>
<dbReference type="GO" id="GO:0015097">
    <property type="term" value="F:mercury ion transmembrane transporter activity"/>
    <property type="evidence" value="ECO:0007669"/>
    <property type="project" value="InterPro"/>
</dbReference>
<keyword evidence="3" id="KW-1185">Reference proteome</keyword>
<evidence type="ECO:0000256" key="1">
    <source>
        <dbReference type="SAM" id="Phobius"/>
    </source>
</evidence>
<dbReference type="InterPro" id="IPR004891">
    <property type="entry name" value="Mercury-R_MerC"/>
</dbReference>
<feature type="transmembrane region" description="Helical" evidence="1">
    <location>
        <begin position="49"/>
        <end position="68"/>
    </location>
</feature>
<reference evidence="2 3" key="1">
    <citation type="journal article" date="2015" name="Int. J. Syst. Evol. Microbiol.">
        <title>Sphingomonas hengshuiensis sp. nov., isolated from lake wetland.</title>
        <authorList>
            <person name="Wei S."/>
            <person name="Wang T."/>
            <person name="Liu H."/>
            <person name="Zhang C."/>
            <person name="Guo J."/>
            <person name="Wang Q."/>
            <person name="Liang K."/>
            <person name="Zhang Z."/>
        </authorList>
    </citation>
    <scope>NUCLEOTIDE SEQUENCE [LARGE SCALE GENOMIC DNA]</scope>
    <source>
        <strain evidence="2 3">WHSC-8</strain>
    </source>
</reference>
<evidence type="ECO:0000313" key="2">
    <source>
        <dbReference type="EMBL" id="AJP70688.1"/>
    </source>
</evidence>
<evidence type="ECO:0000313" key="3">
    <source>
        <dbReference type="Proteomes" id="UP000032300"/>
    </source>
</evidence>
<sequence length="134" mass="14279">MTQAVRRQYLYDALALGLSLLCLVHCLVLPMLILLLPVLAAYLAVPEQFHLWALALAIPASTIALAAGYRRHRQSRPAKIVVPGIALLAFGALAAPTEAMEAALTVPGALALALGHALNWRALRHGDGPHAVKR</sequence>
<dbReference type="EMBL" id="CP010836">
    <property type="protein sequence ID" value="AJP70688.1"/>
    <property type="molecule type" value="Genomic_DNA"/>
</dbReference>
<reference evidence="2 3" key="2">
    <citation type="submission" date="2015-02" db="EMBL/GenBank/DDBJ databases">
        <title>The complete genome of Sphingomonas hengshuiensis sp. WHSC-8 isolated from soil of Hengshui Lake.</title>
        <authorList>
            <person name="Wei S."/>
            <person name="Guo J."/>
            <person name="Su C."/>
            <person name="Wu R."/>
            <person name="Zhang Z."/>
            <person name="Liang K."/>
            <person name="Li H."/>
            <person name="Wang T."/>
            <person name="Liu H."/>
            <person name="Zhang C."/>
            <person name="Li Z."/>
            <person name="Wang Q."/>
            <person name="Meng J."/>
        </authorList>
    </citation>
    <scope>NUCLEOTIDE SEQUENCE [LARGE SCALE GENOMIC DNA]</scope>
    <source>
        <strain evidence="2 3">WHSC-8</strain>
    </source>
</reference>
<protein>
    <submittedName>
        <fullName evidence="2">MerC mercury resistance protein</fullName>
    </submittedName>
</protein>
<proteinExistence type="predicted"/>
<gene>
    <name evidence="2" type="ORF">TS85_00885</name>
</gene>